<evidence type="ECO:0000313" key="3">
    <source>
        <dbReference type="Proteomes" id="UP001597192"/>
    </source>
</evidence>
<organism evidence="2 3">
    <name type="scientific">Lacticaseibacillus yichunensis</name>
    <dbReference type="NCBI Taxonomy" id="2486015"/>
    <lineage>
        <taxon>Bacteria</taxon>
        <taxon>Bacillati</taxon>
        <taxon>Bacillota</taxon>
        <taxon>Bacilli</taxon>
        <taxon>Lactobacillales</taxon>
        <taxon>Lactobacillaceae</taxon>
        <taxon>Lacticaseibacillus</taxon>
    </lineage>
</organism>
<dbReference type="RefSeq" id="WP_125698068.1">
    <property type="nucleotide sequence ID" value="NZ_JBHTOG010000050.1"/>
</dbReference>
<dbReference type="Proteomes" id="UP001597192">
    <property type="component" value="Unassembled WGS sequence"/>
</dbReference>
<dbReference type="Pfam" id="PF01717">
    <property type="entry name" value="Meth_synt_2"/>
    <property type="match status" value="1"/>
</dbReference>
<dbReference type="InterPro" id="IPR002629">
    <property type="entry name" value="Met_Synth_C/arc"/>
</dbReference>
<name>A0ABW4CRU4_9LACO</name>
<evidence type="ECO:0000259" key="1">
    <source>
        <dbReference type="Pfam" id="PF01717"/>
    </source>
</evidence>
<gene>
    <name evidence="2" type="ORF">ACFQ47_09970</name>
</gene>
<keyword evidence="3" id="KW-1185">Reference proteome</keyword>
<dbReference type="CDD" id="cd03311">
    <property type="entry name" value="CIMS_C_terminal_like"/>
    <property type="match status" value="1"/>
</dbReference>
<protein>
    <submittedName>
        <fullName evidence="2">Vitamin B12 independent methionine synthase</fullName>
    </submittedName>
</protein>
<proteinExistence type="predicted"/>
<dbReference type="NCBIfam" id="NF005085">
    <property type="entry name" value="PRK06520.1"/>
    <property type="match status" value="1"/>
</dbReference>
<dbReference type="InterPro" id="IPR038071">
    <property type="entry name" value="UROD/MetE-like_sf"/>
</dbReference>
<dbReference type="EMBL" id="JBHTOG010000050">
    <property type="protein sequence ID" value="MFD1432992.1"/>
    <property type="molecule type" value="Genomic_DNA"/>
</dbReference>
<dbReference type="Gene3D" id="3.20.20.210">
    <property type="match status" value="1"/>
</dbReference>
<dbReference type="PANTHER" id="PTHR43844:SF1">
    <property type="entry name" value="METHIONINE SYNTHASE"/>
    <property type="match status" value="1"/>
</dbReference>
<accession>A0ABW4CRU4</accession>
<evidence type="ECO:0000313" key="2">
    <source>
        <dbReference type="EMBL" id="MFD1432992.1"/>
    </source>
</evidence>
<feature type="domain" description="Cobalamin-independent methionine synthase MetE C-terminal/archaeal" evidence="1">
    <location>
        <begin position="169"/>
        <end position="355"/>
    </location>
</feature>
<sequence length="381" mass="43046">MAWQKPTIKKALDAPYRADLVGSLLRPAELKEAHAALAAGTKTPEDVAAIQKTAIQHIVDEQVRLGFKAVTDGEFSRRYWHLDFLWGLEGIDEIKHATYEHNFKGDINAAANVELTGPISYNPHHPFFKAYTELQSLLPEGVVAKQTIPSPSLLFRDHRTDGWEKYYDSREELLDAIATAYGDTINQFYILGCRYLQIDDTNWAYLIQNLKDTQNDIAKHSEFVQLAHDAHDVIEEMLAMAPHDMVITSHICRGNFQSTYLFEGGYEYIAEFLQDLKYDGLFLEYDTERAGGFAPLETLWNHDQNKRIVLGLITSKFPELEDESAIRAKIDAASQYVPLENLALSTQCGFASTEEGNKVTEADQWAKLALVQKIAGDVWSD</sequence>
<dbReference type="SUPFAM" id="SSF51726">
    <property type="entry name" value="UROD/MetE-like"/>
    <property type="match status" value="1"/>
</dbReference>
<dbReference type="NCBIfam" id="NF004875">
    <property type="entry name" value="PRK06233.1"/>
    <property type="match status" value="1"/>
</dbReference>
<comment type="caution">
    <text evidence="2">The sequence shown here is derived from an EMBL/GenBank/DDBJ whole genome shotgun (WGS) entry which is preliminary data.</text>
</comment>
<reference evidence="3" key="1">
    <citation type="journal article" date="2019" name="Int. J. Syst. Evol. Microbiol.">
        <title>The Global Catalogue of Microorganisms (GCM) 10K type strain sequencing project: providing services to taxonomists for standard genome sequencing and annotation.</title>
        <authorList>
            <consortium name="The Broad Institute Genomics Platform"/>
            <consortium name="The Broad Institute Genome Sequencing Center for Infectious Disease"/>
            <person name="Wu L."/>
            <person name="Ma J."/>
        </authorList>
    </citation>
    <scope>NUCLEOTIDE SEQUENCE [LARGE SCALE GENOMIC DNA]</scope>
    <source>
        <strain evidence="3">CCM 8947</strain>
    </source>
</reference>
<dbReference type="PANTHER" id="PTHR43844">
    <property type="entry name" value="METHIONINE SYNTHASE"/>
    <property type="match status" value="1"/>
</dbReference>